<keyword evidence="1" id="KW-0472">Membrane</keyword>
<name>A0ABW4W5F0_9BACI</name>
<feature type="transmembrane region" description="Helical" evidence="1">
    <location>
        <begin position="108"/>
        <end position="127"/>
    </location>
</feature>
<evidence type="ECO:0000313" key="3">
    <source>
        <dbReference type="Proteomes" id="UP001597383"/>
    </source>
</evidence>
<keyword evidence="1" id="KW-0812">Transmembrane</keyword>
<dbReference type="Proteomes" id="UP001597383">
    <property type="component" value="Unassembled WGS sequence"/>
</dbReference>
<comment type="caution">
    <text evidence="2">The sequence shown here is derived from an EMBL/GenBank/DDBJ whole genome shotgun (WGS) entry which is preliminary data.</text>
</comment>
<keyword evidence="1" id="KW-1133">Transmembrane helix</keyword>
<proteinExistence type="predicted"/>
<dbReference type="EMBL" id="JBHUHQ010000021">
    <property type="protein sequence ID" value="MFD2046033.1"/>
    <property type="molecule type" value="Genomic_DNA"/>
</dbReference>
<gene>
    <name evidence="2" type="ORF">ACFSJF_17275</name>
</gene>
<evidence type="ECO:0000313" key="2">
    <source>
        <dbReference type="EMBL" id="MFD2046033.1"/>
    </source>
</evidence>
<feature type="transmembrane region" description="Helical" evidence="1">
    <location>
        <begin position="22"/>
        <end position="43"/>
    </location>
</feature>
<reference evidence="3" key="1">
    <citation type="journal article" date="2019" name="Int. J. Syst. Evol. Microbiol.">
        <title>The Global Catalogue of Microorganisms (GCM) 10K type strain sequencing project: providing services to taxonomists for standard genome sequencing and annotation.</title>
        <authorList>
            <consortium name="The Broad Institute Genomics Platform"/>
            <consortium name="The Broad Institute Genome Sequencing Center for Infectious Disease"/>
            <person name="Wu L."/>
            <person name="Ma J."/>
        </authorList>
    </citation>
    <scope>NUCLEOTIDE SEQUENCE [LARGE SCALE GENOMIC DNA]</scope>
    <source>
        <strain evidence="3">R28</strain>
    </source>
</reference>
<accession>A0ABW4W5F0</accession>
<sequence length="160" mass="18724">MDFTGEIFTRARKLNIYLIPQYSWLILLYYLMINAFYKIFIFFEKGNSEITLVLPEKVTSINVSILNILNEWNPFLLFLSITLFLSGIAIAGIYYLPILKSYKFSYRGAIGIYLGSWLFLIVTTIWLFDFLGAYFVIIIPVCAGITSYWEENLKYRLTNL</sequence>
<feature type="transmembrane region" description="Helical" evidence="1">
    <location>
        <begin position="133"/>
        <end position="149"/>
    </location>
</feature>
<dbReference type="RefSeq" id="WP_377557027.1">
    <property type="nucleotide sequence ID" value="NZ_JBHUHQ010000021.1"/>
</dbReference>
<evidence type="ECO:0000256" key="1">
    <source>
        <dbReference type="SAM" id="Phobius"/>
    </source>
</evidence>
<protein>
    <submittedName>
        <fullName evidence="2">Uncharacterized protein</fullName>
    </submittedName>
</protein>
<feature type="transmembrane region" description="Helical" evidence="1">
    <location>
        <begin position="75"/>
        <end position="96"/>
    </location>
</feature>
<keyword evidence="3" id="KW-1185">Reference proteome</keyword>
<organism evidence="2 3">
    <name type="scientific">Ornithinibacillus salinisoli</name>
    <dbReference type="NCBI Taxonomy" id="1848459"/>
    <lineage>
        <taxon>Bacteria</taxon>
        <taxon>Bacillati</taxon>
        <taxon>Bacillota</taxon>
        <taxon>Bacilli</taxon>
        <taxon>Bacillales</taxon>
        <taxon>Bacillaceae</taxon>
        <taxon>Ornithinibacillus</taxon>
    </lineage>
</organism>